<dbReference type="PANTHER" id="PTHR23339">
    <property type="entry name" value="TYROSINE SPECIFIC PROTEIN PHOSPHATASE AND DUAL SPECIFICITY PROTEIN PHOSPHATASE"/>
    <property type="match status" value="1"/>
</dbReference>
<dbReference type="PROSITE" id="PS50056">
    <property type="entry name" value="TYR_PHOSPHATASE_2"/>
    <property type="match status" value="1"/>
</dbReference>
<dbReference type="InterPro" id="IPR050561">
    <property type="entry name" value="PTP"/>
</dbReference>
<dbReference type="Proteomes" id="UP001189429">
    <property type="component" value="Unassembled WGS sequence"/>
</dbReference>
<dbReference type="Gene3D" id="3.90.190.10">
    <property type="entry name" value="Protein tyrosine phosphatase superfamily"/>
    <property type="match status" value="2"/>
</dbReference>
<reference evidence="2" key="1">
    <citation type="submission" date="2023-10" db="EMBL/GenBank/DDBJ databases">
        <authorList>
            <person name="Chen Y."/>
            <person name="Shah S."/>
            <person name="Dougan E. K."/>
            <person name="Thang M."/>
            <person name="Chan C."/>
        </authorList>
    </citation>
    <scope>NUCLEOTIDE SEQUENCE [LARGE SCALE GENOMIC DNA]</scope>
</reference>
<protein>
    <recommendedName>
        <fullName evidence="1">Tyrosine specific protein phosphatases domain-containing protein</fullName>
    </recommendedName>
</protein>
<dbReference type="InterPro" id="IPR029021">
    <property type="entry name" value="Prot-tyrosine_phosphatase-like"/>
</dbReference>
<sequence length="492" mass="53097">MTASSTKSSTLIPQRLCYGPIGSATSDQACMTFKDVTAPGFRQGRYGVCHYHAKALGGCDGPLAFDQVLWFGLELDTRLKDPSKFIAVQYEAEERHNVAVVTGAYLVLGRGWSADEVRQALPEDAALTLPCSWIGLKTSHRTPGMVVQDCWEGVQMARDQGWLSKASVEDGVMTSFAASKFWKTICQYDGAWLAPGDVFVMADPMTTISDPNPMTCAAFCSERRADPELAEDSLDELRMISKYSTASSPALLKLNALVLEESTSCGDTEEFVAVSEANFGAASERLEYLGAGGQPDGTSTHTVCKAYRLGTRDAKGHGEWPDAKPFVDFLLEEDIKGVVRVNKPDERGLAEVGGSYDARQLAKFGIRHADVFVSDAISNGTGAVPPNAIVRRFISVAKDMNTEGDGAILVHCKGGFGRSVFLACILVIYRYDVSGRSLLGWARIARPGAITTPEQEAALRSLSGRVDLCRRYGISCEGDGSMPRTQACCTVS</sequence>
<keyword evidence="3" id="KW-1185">Reference proteome</keyword>
<evidence type="ECO:0000313" key="2">
    <source>
        <dbReference type="EMBL" id="CAK0796301.1"/>
    </source>
</evidence>
<accession>A0ABN9PW80</accession>
<feature type="domain" description="Tyrosine specific protein phosphatases" evidence="1">
    <location>
        <begin position="391"/>
        <end position="457"/>
    </location>
</feature>
<comment type="caution">
    <text evidence="2">The sequence shown here is derived from an EMBL/GenBank/DDBJ whole genome shotgun (WGS) entry which is preliminary data.</text>
</comment>
<evidence type="ECO:0000259" key="1">
    <source>
        <dbReference type="PROSITE" id="PS50056"/>
    </source>
</evidence>
<dbReference type="EMBL" id="CAUYUJ010001514">
    <property type="protein sequence ID" value="CAK0796301.1"/>
    <property type="molecule type" value="Genomic_DNA"/>
</dbReference>
<name>A0ABN9PW80_9DINO</name>
<organism evidence="2 3">
    <name type="scientific">Prorocentrum cordatum</name>
    <dbReference type="NCBI Taxonomy" id="2364126"/>
    <lineage>
        <taxon>Eukaryota</taxon>
        <taxon>Sar</taxon>
        <taxon>Alveolata</taxon>
        <taxon>Dinophyceae</taxon>
        <taxon>Prorocentrales</taxon>
        <taxon>Prorocentraceae</taxon>
        <taxon>Prorocentrum</taxon>
    </lineage>
</organism>
<gene>
    <name evidence="2" type="ORF">PCOR1329_LOCUS5716</name>
</gene>
<dbReference type="SUPFAM" id="SSF52799">
    <property type="entry name" value="(Phosphotyrosine protein) phosphatases II"/>
    <property type="match status" value="2"/>
</dbReference>
<evidence type="ECO:0000313" key="3">
    <source>
        <dbReference type="Proteomes" id="UP001189429"/>
    </source>
</evidence>
<dbReference type="InterPro" id="IPR000387">
    <property type="entry name" value="Tyr_Pase_dom"/>
</dbReference>
<proteinExistence type="predicted"/>